<accession>A0A917CS15</accession>
<comment type="caution">
    <text evidence="1">The sequence shown here is derived from an EMBL/GenBank/DDBJ whole genome shotgun (WGS) entry which is preliminary data.</text>
</comment>
<protein>
    <submittedName>
        <fullName evidence="1">Uncharacterized protein</fullName>
    </submittedName>
</protein>
<evidence type="ECO:0000313" key="2">
    <source>
        <dbReference type="Proteomes" id="UP000644756"/>
    </source>
</evidence>
<sequence length="78" mass="8474">MLSFSPMVVNLLAFKINIMDRAAQMSIGPSHQVDLFVSTKINQGFGEETGDVVQIFFPLSIILDQDVNDSNSAKGSVV</sequence>
<dbReference type="EMBL" id="BMGR01000003">
    <property type="protein sequence ID" value="GGF95993.1"/>
    <property type="molecule type" value="Genomic_DNA"/>
</dbReference>
<keyword evidence="2" id="KW-1185">Reference proteome</keyword>
<organism evidence="1 2">
    <name type="scientific">Paenibacillus abyssi</name>
    <dbReference type="NCBI Taxonomy" id="1340531"/>
    <lineage>
        <taxon>Bacteria</taxon>
        <taxon>Bacillati</taxon>
        <taxon>Bacillota</taxon>
        <taxon>Bacilli</taxon>
        <taxon>Bacillales</taxon>
        <taxon>Paenibacillaceae</taxon>
        <taxon>Paenibacillus</taxon>
    </lineage>
</organism>
<name>A0A917CS15_9BACL</name>
<proteinExistence type="predicted"/>
<reference evidence="1" key="2">
    <citation type="submission" date="2020-09" db="EMBL/GenBank/DDBJ databases">
        <authorList>
            <person name="Sun Q."/>
            <person name="Zhou Y."/>
        </authorList>
    </citation>
    <scope>NUCLEOTIDE SEQUENCE</scope>
    <source>
        <strain evidence="1">CGMCC 1.12987</strain>
    </source>
</reference>
<gene>
    <name evidence="1" type="primary">yocN</name>
    <name evidence="1" type="ORF">GCM10010916_11610</name>
</gene>
<dbReference type="Proteomes" id="UP000644756">
    <property type="component" value="Unassembled WGS sequence"/>
</dbReference>
<evidence type="ECO:0000313" key="1">
    <source>
        <dbReference type="EMBL" id="GGF95993.1"/>
    </source>
</evidence>
<dbReference type="AlphaFoldDB" id="A0A917CS15"/>
<reference evidence="1" key="1">
    <citation type="journal article" date="2014" name="Int. J. Syst. Evol. Microbiol.">
        <title>Complete genome sequence of Corynebacterium casei LMG S-19264T (=DSM 44701T), isolated from a smear-ripened cheese.</title>
        <authorList>
            <consortium name="US DOE Joint Genome Institute (JGI-PGF)"/>
            <person name="Walter F."/>
            <person name="Albersmeier A."/>
            <person name="Kalinowski J."/>
            <person name="Ruckert C."/>
        </authorList>
    </citation>
    <scope>NUCLEOTIDE SEQUENCE</scope>
    <source>
        <strain evidence="1">CGMCC 1.12987</strain>
    </source>
</reference>